<gene>
    <name evidence="1" type="ORF">EZJ44_02655</name>
</gene>
<keyword evidence="2" id="KW-1185">Reference proteome</keyword>
<dbReference type="OrthoDB" id="5192422at2"/>
<accession>A0A4Q9V2Y3</accession>
<dbReference type="EMBL" id="SJDT01000002">
    <property type="protein sequence ID" value="TBW22822.1"/>
    <property type="molecule type" value="Genomic_DNA"/>
</dbReference>
<organism evidence="1 2">
    <name type="scientific">Arcanobacterium bovis</name>
    <dbReference type="NCBI Taxonomy" id="2529275"/>
    <lineage>
        <taxon>Bacteria</taxon>
        <taxon>Bacillati</taxon>
        <taxon>Actinomycetota</taxon>
        <taxon>Actinomycetes</taxon>
        <taxon>Actinomycetales</taxon>
        <taxon>Actinomycetaceae</taxon>
        <taxon>Arcanobacterium</taxon>
    </lineage>
</organism>
<reference evidence="1 2" key="1">
    <citation type="submission" date="2019-02" db="EMBL/GenBank/DDBJ databases">
        <title>Arcanobacterium bovis sp. nov., isolated from the milk of a cow with mastitis.</title>
        <authorList>
            <person name="Sammra O."/>
            <person name="Foster G."/>
            <person name="Hassan A."/>
            <person name="Alssahen M."/>
            <person name="Laemmler C."/>
            <person name="Borowiak M."/>
            <person name="Malorny B."/>
            <person name="Abdulmawjood A."/>
        </authorList>
    </citation>
    <scope>NUCLEOTIDE SEQUENCE [LARGE SCALE GENOMIC DNA]</scope>
    <source>
        <strain evidence="1 2">C605018/01/1</strain>
    </source>
</reference>
<evidence type="ECO:0000313" key="2">
    <source>
        <dbReference type="Proteomes" id="UP000293036"/>
    </source>
</evidence>
<dbReference type="AlphaFoldDB" id="A0A4Q9V2Y3"/>
<sequence length="114" mass="12876">MGLFSRWTRSKLDVVDLGASPTRSQIHSAQEYFADFVATRSSVEAYFEEATPRESAALVLVAADGEWTRRKVTDAASARKIAQKLEIPLFDVAERGYPPQMREWNKKNPGSTRR</sequence>
<comment type="caution">
    <text evidence="1">The sequence shown here is derived from an EMBL/GenBank/DDBJ whole genome shotgun (WGS) entry which is preliminary data.</text>
</comment>
<evidence type="ECO:0000313" key="1">
    <source>
        <dbReference type="EMBL" id="TBW22822.1"/>
    </source>
</evidence>
<name>A0A4Q9V2Y3_9ACTO</name>
<dbReference type="RefSeq" id="WP_131279856.1">
    <property type="nucleotide sequence ID" value="NZ_JBHSLR010000009.1"/>
</dbReference>
<proteinExistence type="predicted"/>
<dbReference type="Proteomes" id="UP000293036">
    <property type="component" value="Unassembled WGS sequence"/>
</dbReference>
<protein>
    <submittedName>
        <fullName evidence="1">Oxidoreductase</fullName>
    </submittedName>
</protein>